<keyword evidence="2" id="KW-0597">Phosphoprotein</keyword>
<evidence type="ECO:0000256" key="2">
    <source>
        <dbReference type="ARBA" id="ARBA00022553"/>
    </source>
</evidence>
<dbReference type="PANTHER" id="PTHR10183:SF382">
    <property type="entry name" value="CALPAIN-15"/>
    <property type="match status" value="1"/>
</dbReference>
<comment type="similarity">
    <text evidence="1">Belongs to the peptidase C2 family.</text>
</comment>
<evidence type="ECO:0000256" key="5">
    <source>
        <dbReference type="ARBA" id="ARBA00022737"/>
    </source>
</evidence>
<evidence type="ECO:0000256" key="6">
    <source>
        <dbReference type="ARBA" id="ARBA00022771"/>
    </source>
</evidence>
<evidence type="ECO:0000256" key="10">
    <source>
        <dbReference type="PIRSR" id="PIRSR622684-1"/>
    </source>
</evidence>
<feature type="active site" evidence="10 11">
    <location>
        <position position="276"/>
    </location>
</feature>
<dbReference type="EMBL" id="CANHGI010000001">
    <property type="protein sequence ID" value="CAI5439239.1"/>
    <property type="molecule type" value="Genomic_DNA"/>
</dbReference>
<dbReference type="InterPro" id="IPR038765">
    <property type="entry name" value="Papain-like_cys_pep_sf"/>
</dbReference>
<dbReference type="GO" id="GO:0006508">
    <property type="term" value="P:proteolysis"/>
    <property type="evidence" value="ECO:0007669"/>
    <property type="project" value="UniProtKB-KW"/>
</dbReference>
<keyword evidence="4" id="KW-0479">Metal-binding</keyword>
<dbReference type="PRINTS" id="PR00704">
    <property type="entry name" value="CALPAIN"/>
</dbReference>
<evidence type="ECO:0000313" key="14">
    <source>
        <dbReference type="EMBL" id="CAI5439239.1"/>
    </source>
</evidence>
<organism evidence="14 15">
    <name type="scientific">Caenorhabditis angaria</name>
    <dbReference type="NCBI Taxonomy" id="860376"/>
    <lineage>
        <taxon>Eukaryota</taxon>
        <taxon>Metazoa</taxon>
        <taxon>Ecdysozoa</taxon>
        <taxon>Nematoda</taxon>
        <taxon>Chromadorea</taxon>
        <taxon>Rhabditida</taxon>
        <taxon>Rhabditina</taxon>
        <taxon>Rhabditomorpha</taxon>
        <taxon>Rhabditoidea</taxon>
        <taxon>Rhabditidae</taxon>
        <taxon>Peloderinae</taxon>
        <taxon>Caenorhabditis</taxon>
    </lineage>
</organism>
<keyword evidence="15" id="KW-1185">Reference proteome</keyword>
<dbReference type="SMART" id="SM00230">
    <property type="entry name" value="CysPc"/>
    <property type="match status" value="1"/>
</dbReference>
<keyword evidence="7 11" id="KW-0378">Hydrolase</keyword>
<dbReference type="PROSITE" id="PS00139">
    <property type="entry name" value="THIOL_PROTEASE_CYS"/>
    <property type="match status" value="1"/>
</dbReference>
<feature type="region of interest" description="Disordered" evidence="12">
    <location>
        <begin position="573"/>
        <end position="592"/>
    </location>
</feature>
<feature type="active site" evidence="10 11">
    <location>
        <position position="102"/>
    </location>
</feature>
<evidence type="ECO:0000256" key="4">
    <source>
        <dbReference type="ARBA" id="ARBA00022723"/>
    </source>
</evidence>
<evidence type="ECO:0000256" key="8">
    <source>
        <dbReference type="ARBA" id="ARBA00022807"/>
    </source>
</evidence>
<dbReference type="Gene3D" id="3.90.70.10">
    <property type="entry name" value="Cysteine proteinases"/>
    <property type="match status" value="1"/>
</dbReference>
<evidence type="ECO:0000256" key="12">
    <source>
        <dbReference type="SAM" id="MobiDB-lite"/>
    </source>
</evidence>
<dbReference type="OrthoDB" id="424753at2759"/>
<keyword evidence="3 11" id="KW-0645">Protease</keyword>
<protein>
    <recommendedName>
        <fullName evidence="13">Calpain catalytic domain-containing protein</fullName>
    </recommendedName>
</protein>
<dbReference type="PANTHER" id="PTHR10183">
    <property type="entry name" value="CALPAIN"/>
    <property type="match status" value="1"/>
</dbReference>
<evidence type="ECO:0000259" key="13">
    <source>
        <dbReference type="PROSITE" id="PS50203"/>
    </source>
</evidence>
<reference evidence="14" key="1">
    <citation type="submission" date="2022-11" db="EMBL/GenBank/DDBJ databases">
        <authorList>
            <person name="Kikuchi T."/>
        </authorList>
    </citation>
    <scope>NUCLEOTIDE SEQUENCE</scope>
    <source>
        <strain evidence="14">PS1010</strain>
    </source>
</reference>
<dbReference type="GO" id="GO:0005737">
    <property type="term" value="C:cytoplasm"/>
    <property type="evidence" value="ECO:0007669"/>
    <property type="project" value="TreeGrafter"/>
</dbReference>
<evidence type="ECO:0000256" key="3">
    <source>
        <dbReference type="ARBA" id="ARBA00022670"/>
    </source>
</evidence>
<evidence type="ECO:0000256" key="11">
    <source>
        <dbReference type="PROSITE-ProRule" id="PRU00239"/>
    </source>
</evidence>
<dbReference type="Pfam" id="PF00648">
    <property type="entry name" value="Peptidase_C2"/>
    <property type="match status" value="1"/>
</dbReference>
<dbReference type="AlphaFoldDB" id="A0A9P1MX75"/>
<proteinExistence type="inferred from homology"/>
<dbReference type="GO" id="GO:0004198">
    <property type="term" value="F:calcium-dependent cysteine-type endopeptidase activity"/>
    <property type="evidence" value="ECO:0007669"/>
    <property type="project" value="InterPro"/>
</dbReference>
<evidence type="ECO:0000256" key="9">
    <source>
        <dbReference type="ARBA" id="ARBA00022833"/>
    </source>
</evidence>
<comment type="caution">
    <text evidence="14">The sequence shown here is derived from an EMBL/GenBank/DDBJ whole genome shotgun (WGS) entry which is preliminary data.</text>
</comment>
<evidence type="ECO:0000256" key="1">
    <source>
        <dbReference type="ARBA" id="ARBA00007623"/>
    </source>
</evidence>
<dbReference type="InterPro" id="IPR022684">
    <property type="entry name" value="Calpain_cysteine_protease"/>
</dbReference>
<keyword evidence="5" id="KW-0677">Repeat</keyword>
<dbReference type="FunFam" id="3.90.70.10:FF:000010">
    <property type="entry name" value="Calpain 15"/>
    <property type="match status" value="1"/>
</dbReference>
<dbReference type="SUPFAM" id="SSF54001">
    <property type="entry name" value="Cysteine proteinases"/>
    <property type="match status" value="1"/>
</dbReference>
<keyword evidence="6" id="KW-0863">Zinc-finger</keyword>
<dbReference type="Proteomes" id="UP001152747">
    <property type="component" value="Unassembled WGS sequence"/>
</dbReference>
<gene>
    <name evidence="14" type="ORF">CAMP_LOCUS1876</name>
</gene>
<evidence type="ECO:0000256" key="7">
    <source>
        <dbReference type="ARBA" id="ARBA00022801"/>
    </source>
</evidence>
<dbReference type="CDD" id="cd00044">
    <property type="entry name" value="CysPc"/>
    <property type="match status" value="1"/>
</dbReference>
<keyword evidence="8 11" id="KW-0788">Thiol protease</keyword>
<name>A0A9P1MX75_9PELO</name>
<accession>A0A9P1MX75</accession>
<feature type="active site" evidence="10 11">
    <location>
        <position position="256"/>
    </location>
</feature>
<dbReference type="InterPro" id="IPR000169">
    <property type="entry name" value="Pept_cys_AS"/>
</dbReference>
<keyword evidence="9" id="KW-0862">Zinc</keyword>
<dbReference type="PROSITE" id="PS50203">
    <property type="entry name" value="CALPAIN_CAT"/>
    <property type="match status" value="1"/>
</dbReference>
<dbReference type="GO" id="GO:0008270">
    <property type="term" value="F:zinc ion binding"/>
    <property type="evidence" value="ECO:0007669"/>
    <property type="project" value="UniProtKB-KW"/>
</dbReference>
<dbReference type="InterPro" id="IPR001300">
    <property type="entry name" value="Peptidase_C2_calpain_cat"/>
</dbReference>
<feature type="domain" description="Calpain catalytic" evidence="13">
    <location>
        <begin position="46"/>
        <end position="333"/>
    </location>
</feature>
<evidence type="ECO:0000313" key="15">
    <source>
        <dbReference type="Proteomes" id="UP001152747"/>
    </source>
</evidence>
<sequence>MLRNLCSNSCLRFHSEETLKLKKEVEEKNEKIYQDILNYCNENQTSFIDDQFPHSDRSIRRNGEYEWLRPNQIRSKDGEQYPWTVFNNPKPSDIEQGGLGDCWLMCAMTLIAERPDLLDSIFPSKDYSPQGVYRVKVCVEGEWKVIIVDDFFPCCNGKMTMAVGRRNQLWVPLIEKALAKALGSYSMLCGASVIRGLSLLTGAPCILYYTPKDDSIEVETFWAELISAKASGFIMCCSSYRTLREEYHKSGLRSGHAYSILDVNDEYGFRLLRVRNPWGRGVWNGNWSDNWEDWPAEMKDDLVMNRQHETGAFWMELEDFRNMFKSVTICKLRSNWSEFRYSQNVGLDTSIYQLFVTQTTEVCITAYHKESSEMNNDPYNEMMMSVHRISAEGVIGEMMTRSTRGEQKRITFYDFFLHPGQYVVMCFNLKNGNLKPITMNIVFYSSEKLLFEKIRQSSQMYNHALREIMLKDGKICNNTCSGLAIRVLIENFCGAMIMADNFSEDRWNHVKIDCNGSKNLESSRNSLLTTDVIPPMSYSILNVLSRINGSSNHRYVYKWERLNTSCKYIKPEMNDEASNNPQLQHWPVIDDSDPLHSSQPLIYGT</sequence>